<comment type="function">
    <text evidence="3 14 16">Endonuclease that specifically degrades the RNA of RNA-DNA hybrids.</text>
</comment>
<dbReference type="FunFam" id="3.30.420.10:FF:000006">
    <property type="entry name" value="Ribonuclease HII"/>
    <property type="match status" value="1"/>
</dbReference>
<evidence type="ECO:0000256" key="8">
    <source>
        <dbReference type="ARBA" id="ARBA00022490"/>
    </source>
</evidence>
<comment type="caution">
    <text evidence="18">The sequence shown here is derived from an EMBL/GenBank/DDBJ whole genome shotgun (WGS) entry which is preliminary data.</text>
</comment>
<keyword evidence="8 14" id="KW-0963">Cytoplasm</keyword>
<evidence type="ECO:0000256" key="11">
    <source>
        <dbReference type="ARBA" id="ARBA00022759"/>
    </source>
</evidence>
<comment type="cofactor">
    <cofactor evidence="14 15">
        <name>Mn(2+)</name>
        <dbReference type="ChEBI" id="CHEBI:29035"/>
    </cofactor>
    <cofactor evidence="14 15">
        <name>Mg(2+)</name>
        <dbReference type="ChEBI" id="CHEBI:18420"/>
    </cofactor>
    <text evidence="14 15">Manganese or magnesium. Binds 1 divalent metal ion per monomer in the absence of substrate. May bind a second metal ion after substrate binding.</text>
</comment>
<dbReference type="GO" id="GO:0005737">
    <property type="term" value="C:cytoplasm"/>
    <property type="evidence" value="ECO:0007669"/>
    <property type="project" value="UniProtKB-SubCell"/>
</dbReference>
<evidence type="ECO:0000256" key="16">
    <source>
        <dbReference type="RuleBase" id="RU003515"/>
    </source>
</evidence>
<dbReference type="InterPro" id="IPR012337">
    <property type="entry name" value="RNaseH-like_sf"/>
</dbReference>
<dbReference type="EC" id="3.1.26.4" evidence="6 14"/>
<evidence type="ECO:0000256" key="1">
    <source>
        <dbReference type="ARBA" id="ARBA00000077"/>
    </source>
</evidence>
<dbReference type="InterPro" id="IPR036397">
    <property type="entry name" value="RNaseH_sf"/>
</dbReference>
<evidence type="ECO:0000256" key="3">
    <source>
        <dbReference type="ARBA" id="ARBA00004065"/>
    </source>
</evidence>
<dbReference type="Pfam" id="PF01351">
    <property type="entry name" value="RNase_HII"/>
    <property type="match status" value="1"/>
</dbReference>
<keyword evidence="12 14" id="KW-0378">Hydrolase</keyword>
<sequence length="256" mass="28337">MTKLSIRDIEARLSSITDEQDPFLRELSRDERKGVALLLEKWNKARLGAEKMKAKFSEMAVFEKKARQQGYKLIAGTDEAGRGPLAGPVAAAAVILPEDFFLPGLDDSKKLTAKKREEHEQIIKRSAISFSVCLIGPEEIDELNIYQASIKAMKAAIAGLSPLPDYVLADAVKLDMPFPSEAIIKGDAKSISIAAASILAKNERDRFMKKIAEQYPAYGFEKNMGYGTKEHMEAIAKFGITPHHRKSFAPVKQAEK</sequence>
<dbReference type="GO" id="GO:0043137">
    <property type="term" value="P:DNA replication, removal of RNA primer"/>
    <property type="evidence" value="ECO:0007669"/>
    <property type="project" value="TreeGrafter"/>
</dbReference>
<accession>A0A3D8GVR6</accession>
<evidence type="ECO:0000259" key="17">
    <source>
        <dbReference type="PROSITE" id="PS51975"/>
    </source>
</evidence>
<dbReference type="GO" id="GO:0006298">
    <property type="term" value="P:mismatch repair"/>
    <property type="evidence" value="ECO:0007669"/>
    <property type="project" value="TreeGrafter"/>
</dbReference>
<dbReference type="Proteomes" id="UP000257144">
    <property type="component" value="Unassembled WGS sequence"/>
</dbReference>
<dbReference type="GO" id="GO:0030145">
    <property type="term" value="F:manganese ion binding"/>
    <property type="evidence" value="ECO:0007669"/>
    <property type="project" value="UniProtKB-UniRule"/>
</dbReference>
<dbReference type="NCBIfam" id="NF000595">
    <property type="entry name" value="PRK00015.1-3"/>
    <property type="match status" value="1"/>
</dbReference>
<keyword evidence="13 14" id="KW-0464">Manganese</keyword>
<evidence type="ECO:0000256" key="6">
    <source>
        <dbReference type="ARBA" id="ARBA00012180"/>
    </source>
</evidence>
<evidence type="ECO:0000256" key="7">
    <source>
        <dbReference type="ARBA" id="ARBA00019179"/>
    </source>
</evidence>
<dbReference type="InterPro" id="IPR001352">
    <property type="entry name" value="RNase_HII/HIII"/>
</dbReference>
<dbReference type="SUPFAM" id="SSF53098">
    <property type="entry name" value="Ribonuclease H-like"/>
    <property type="match status" value="1"/>
</dbReference>
<comment type="subcellular location">
    <subcellularLocation>
        <location evidence="4 14">Cytoplasm</location>
    </subcellularLocation>
</comment>
<dbReference type="InterPro" id="IPR022898">
    <property type="entry name" value="RNase_HII"/>
</dbReference>
<evidence type="ECO:0000256" key="5">
    <source>
        <dbReference type="ARBA" id="ARBA00007383"/>
    </source>
</evidence>
<dbReference type="HAMAP" id="MF_00052_B">
    <property type="entry name" value="RNase_HII_B"/>
    <property type="match status" value="1"/>
</dbReference>
<dbReference type="CDD" id="cd07182">
    <property type="entry name" value="RNase_HII_bacteria_HII_like"/>
    <property type="match status" value="1"/>
</dbReference>
<evidence type="ECO:0000256" key="14">
    <source>
        <dbReference type="HAMAP-Rule" id="MF_00052"/>
    </source>
</evidence>
<feature type="domain" description="RNase H type-2" evidence="17">
    <location>
        <begin position="72"/>
        <end position="256"/>
    </location>
</feature>
<name>A0A3D8GVR6_9BACI</name>
<feature type="binding site" evidence="14 15">
    <location>
        <position position="78"/>
    </location>
    <ligand>
        <name>a divalent metal cation</name>
        <dbReference type="ChEBI" id="CHEBI:60240"/>
    </ligand>
</feature>
<feature type="binding site" evidence="14 15">
    <location>
        <position position="79"/>
    </location>
    <ligand>
        <name>a divalent metal cation</name>
        <dbReference type="ChEBI" id="CHEBI:60240"/>
    </ligand>
</feature>
<dbReference type="PROSITE" id="PS51975">
    <property type="entry name" value="RNASE_H_2"/>
    <property type="match status" value="1"/>
</dbReference>
<evidence type="ECO:0000256" key="12">
    <source>
        <dbReference type="ARBA" id="ARBA00022801"/>
    </source>
</evidence>
<dbReference type="PANTHER" id="PTHR10954:SF18">
    <property type="entry name" value="RIBONUCLEASE HII"/>
    <property type="match status" value="1"/>
</dbReference>
<keyword evidence="11 14" id="KW-0255">Endonuclease</keyword>
<keyword evidence="10 14" id="KW-0479">Metal-binding</keyword>
<comment type="catalytic activity">
    <reaction evidence="1 14 15 16">
        <text>Endonucleolytic cleavage to 5'-phosphomonoester.</text>
        <dbReference type="EC" id="3.1.26.4"/>
    </reaction>
</comment>
<dbReference type="NCBIfam" id="NF000594">
    <property type="entry name" value="PRK00015.1-1"/>
    <property type="match status" value="1"/>
</dbReference>
<dbReference type="InterPro" id="IPR024567">
    <property type="entry name" value="RNase_HII/HIII_dom"/>
</dbReference>
<protein>
    <recommendedName>
        <fullName evidence="7 14">Ribonuclease HII</fullName>
        <shortName evidence="14">RNase HII</shortName>
        <ecNumber evidence="6 14">3.1.26.4</ecNumber>
    </recommendedName>
</protein>
<dbReference type="GO" id="GO:0004523">
    <property type="term" value="F:RNA-DNA hybrid ribonuclease activity"/>
    <property type="evidence" value="ECO:0007669"/>
    <property type="project" value="UniProtKB-UniRule"/>
</dbReference>
<dbReference type="GO" id="GO:0032299">
    <property type="term" value="C:ribonuclease H2 complex"/>
    <property type="evidence" value="ECO:0007669"/>
    <property type="project" value="TreeGrafter"/>
</dbReference>
<evidence type="ECO:0000313" key="19">
    <source>
        <dbReference type="Proteomes" id="UP000257144"/>
    </source>
</evidence>
<dbReference type="GO" id="GO:0003723">
    <property type="term" value="F:RNA binding"/>
    <property type="evidence" value="ECO:0007669"/>
    <property type="project" value="UniProtKB-UniRule"/>
</dbReference>
<keyword evidence="19" id="KW-1185">Reference proteome</keyword>
<evidence type="ECO:0000256" key="13">
    <source>
        <dbReference type="ARBA" id="ARBA00023211"/>
    </source>
</evidence>
<organism evidence="18 19">
    <name type="scientific">Neobacillus piezotolerans</name>
    <dbReference type="NCBI Taxonomy" id="2259171"/>
    <lineage>
        <taxon>Bacteria</taxon>
        <taxon>Bacillati</taxon>
        <taxon>Bacillota</taxon>
        <taxon>Bacilli</taxon>
        <taxon>Bacillales</taxon>
        <taxon>Bacillaceae</taxon>
        <taxon>Neobacillus</taxon>
    </lineage>
</organism>
<reference evidence="18 19" key="1">
    <citation type="submission" date="2018-07" db="EMBL/GenBank/DDBJ databases">
        <title>Bacillus sp. YLB-04 draft genome sequence.</title>
        <authorList>
            <person name="Yu L."/>
            <person name="Tang X."/>
        </authorList>
    </citation>
    <scope>NUCLEOTIDE SEQUENCE [LARGE SCALE GENOMIC DNA]</scope>
    <source>
        <strain evidence="18 19">YLB-04</strain>
    </source>
</reference>
<dbReference type="RefSeq" id="WP_115450481.1">
    <property type="nucleotide sequence ID" value="NZ_QNQT01000001.1"/>
</dbReference>
<evidence type="ECO:0000313" key="18">
    <source>
        <dbReference type="EMBL" id="RDU38563.1"/>
    </source>
</evidence>
<keyword evidence="9 14" id="KW-0540">Nuclease</keyword>
<comment type="similarity">
    <text evidence="5 14 16">Belongs to the RNase HII family.</text>
</comment>
<gene>
    <name evidence="14" type="primary">rnhB</name>
    <name evidence="18" type="ORF">DRW41_03095</name>
</gene>
<evidence type="ECO:0000256" key="10">
    <source>
        <dbReference type="ARBA" id="ARBA00022723"/>
    </source>
</evidence>
<comment type="cofactor">
    <cofactor evidence="2">
        <name>Mg(2+)</name>
        <dbReference type="ChEBI" id="CHEBI:18420"/>
    </cofactor>
</comment>
<evidence type="ECO:0000256" key="4">
    <source>
        <dbReference type="ARBA" id="ARBA00004496"/>
    </source>
</evidence>
<evidence type="ECO:0000256" key="15">
    <source>
        <dbReference type="PROSITE-ProRule" id="PRU01319"/>
    </source>
</evidence>
<dbReference type="OrthoDB" id="9803420at2"/>
<proteinExistence type="inferred from homology"/>
<evidence type="ECO:0000256" key="9">
    <source>
        <dbReference type="ARBA" id="ARBA00022722"/>
    </source>
</evidence>
<dbReference type="EMBL" id="QNQT01000001">
    <property type="protein sequence ID" value="RDU38563.1"/>
    <property type="molecule type" value="Genomic_DNA"/>
</dbReference>
<dbReference type="PANTHER" id="PTHR10954">
    <property type="entry name" value="RIBONUCLEASE H2 SUBUNIT A"/>
    <property type="match status" value="1"/>
</dbReference>
<evidence type="ECO:0000256" key="2">
    <source>
        <dbReference type="ARBA" id="ARBA00001946"/>
    </source>
</evidence>
<feature type="binding site" evidence="14 15">
    <location>
        <position position="170"/>
    </location>
    <ligand>
        <name>a divalent metal cation</name>
        <dbReference type="ChEBI" id="CHEBI:60240"/>
    </ligand>
</feature>
<dbReference type="AlphaFoldDB" id="A0A3D8GVR6"/>
<dbReference type="Gene3D" id="3.30.420.10">
    <property type="entry name" value="Ribonuclease H-like superfamily/Ribonuclease H"/>
    <property type="match status" value="1"/>
</dbReference>